<dbReference type="Proteomes" id="UP000325286">
    <property type="component" value="Chromosome"/>
</dbReference>
<dbReference type="AlphaFoldDB" id="A0A5B9QWK7"/>
<protein>
    <submittedName>
        <fullName evidence="1">Uncharacterized protein</fullName>
    </submittedName>
</protein>
<keyword evidence="2" id="KW-1185">Reference proteome</keyword>
<organism evidence="1 2">
    <name type="scientific">Roseimaritima ulvae</name>
    <dbReference type="NCBI Taxonomy" id="980254"/>
    <lineage>
        <taxon>Bacteria</taxon>
        <taxon>Pseudomonadati</taxon>
        <taxon>Planctomycetota</taxon>
        <taxon>Planctomycetia</taxon>
        <taxon>Pirellulales</taxon>
        <taxon>Pirellulaceae</taxon>
        <taxon>Roseimaritima</taxon>
    </lineage>
</organism>
<dbReference type="EMBL" id="CP042914">
    <property type="protein sequence ID" value="QEG41765.1"/>
    <property type="molecule type" value="Genomic_DNA"/>
</dbReference>
<reference evidence="1 2" key="1">
    <citation type="submission" date="2019-08" db="EMBL/GenBank/DDBJ databases">
        <title>Deep-cultivation of Planctomycetes and their phenomic and genomic characterization uncovers novel biology.</title>
        <authorList>
            <person name="Wiegand S."/>
            <person name="Jogler M."/>
            <person name="Boedeker C."/>
            <person name="Pinto D."/>
            <person name="Vollmers J."/>
            <person name="Rivas-Marin E."/>
            <person name="Kohn T."/>
            <person name="Peeters S.H."/>
            <person name="Heuer A."/>
            <person name="Rast P."/>
            <person name="Oberbeckmann S."/>
            <person name="Bunk B."/>
            <person name="Jeske O."/>
            <person name="Meyerdierks A."/>
            <person name="Storesund J.E."/>
            <person name="Kallscheuer N."/>
            <person name="Luecker S."/>
            <person name="Lage O.M."/>
            <person name="Pohl T."/>
            <person name="Merkel B.J."/>
            <person name="Hornburger P."/>
            <person name="Mueller R.-W."/>
            <person name="Bruemmer F."/>
            <person name="Labrenz M."/>
            <person name="Spormann A.M."/>
            <person name="Op den Camp H."/>
            <person name="Overmann J."/>
            <person name="Amann R."/>
            <person name="Jetten M.S.M."/>
            <person name="Mascher T."/>
            <person name="Medema M.H."/>
            <person name="Devos D.P."/>
            <person name="Kaster A.-K."/>
            <person name="Ovreas L."/>
            <person name="Rohde M."/>
            <person name="Galperin M.Y."/>
            <person name="Jogler C."/>
        </authorList>
    </citation>
    <scope>NUCLEOTIDE SEQUENCE [LARGE SCALE GENOMIC DNA]</scope>
    <source>
        <strain evidence="1 2">UC8</strain>
    </source>
</reference>
<dbReference type="OrthoDB" id="274836at2"/>
<dbReference type="KEGG" id="rul:UC8_37910"/>
<dbReference type="RefSeq" id="WP_068135500.1">
    <property type="nucleotide sequence ID" value="NZ_CP042914.1"/>
</dbReference>
<name>A0A5B9QWK7_9BACT</name>
<evidence type="ECO:0000313" key="1">
    <source>
        <dbReference type="EMBL" id="QEG41765.1"/>
    </source>
</evidence>
<accession>A0A5B9QWK7</accession>
<gene>
    <name evidence="1" type="ORF">UC8_37910</name>
</gene>
<sequence>MDPQSYFKPGDWVVYRKTKRGPAPGPRARRVTAAHKGDNYGYTVDKYWVVEDTLPDGTVLLKTRRGKQNRLSSDDPALRKAGVLTRWMYRSRFLEIERHDSGQPSNAVPV</sequence>
<evidence type="ECO:0000313" key="2">
    <source>
        <dbReference type="Proteomes" id="UP000325286"/>
    </source>
</evidence>
<proteinExistence type="predicted"/>